<dbReference type="Pfam" id="PF00294">
    <property type="entry name" value="PfkB"/>
    <property type="match status" value="1"/>
</dbReference>
<organism evidence="5 6">
    <name type="scientific">Streptacidiphilus monticola</name>
    <dbReference type="NCBI Taxonomy" id="2161674"/>
    <lineage>
        <taxon>Bacteria</taxon>
        <taxon>Bacillati</taxon>
        <taxon>Actinomycetota</taxon>
        <taxon>Actinomycetes</taxon>
        <taxon>Kitasatosporales</taxon>
        <taxon>Streptomycetaceae</taxon>
        <taxon>Streptacidiphilus</taxon>
    </lineage>
</organism>
<dbReference type="InterPro" id="IPR052700">
    <property type="entry name" value="Carb_kinase_PfkB-like"/>
</dbReference>
<evidence type="ECO:0000313" key="6">
    <source>
        <dbReference type="Proteomes" id="UP001596174"/>
    </source>
</evidence>
<comment type="similarity">
    <text evidence="1">Belongs to the carbohydrate kinase PfkB family.</text>
</comment>
<dbReference type="InterPro" id="IPR029056">
    <property type="entry name" value="Ribokinase-like"/>
</dbReference>
<accession>A0ABW1G9K8</accession>
<dbReference type="PANTHER" id="PTHR43320">
    <property type="entry name" value="SUGAR KINASE"/>
    <property type="match status" value="1"/>
</dbReference>
<dbReference type="Gene3D" id="3.40.1190.20">
    <property type="match status" value="1"/>
</dbReference>
<evidence type="ECO:0000313" key="5">
    <source>
        <dbReference type="EMBL" id="MFC5910938.1"/>
    </source>
</evidence>
<keyword evidence="6" id="KW-1185">Reference proteome</keyword>
<sequence>MVDAALPQAVCLGESMAVLLPEQPGPLDAVGGFRSAVGGAESNTACVLAGLGVPSAWISRVGADGFGRRLTGELAARGVDVSAVAVDPHRPTGLYVKETGGSAHPHDLGAGRSRLHYYRAGSAASALSPELLADPAAARLIGAARLLHLSGITPALSDSCLALVRALLALPRNGRTVSFDLNWRPALWRDRDPALLRNLLDAADVVLLGADEAEAALGTGDPGELRALLPRPRSLVVKQDAHVATALDRDGTVTVQPALRVEVVEPTGAGDAFAGGYLAGLLHGLDQRGRLRLGHLAAACALTSPGDQGRAPDAASAEALLAATEAQWAAHVVRAPEPAGECV</sequence>
<gene>
    <name evidence="5" type="ORF">ACFP3V_27505</name>
</gene>
<dbReference type="RefSeq" id="WP_380588960.1">
    <property type="nucleotide sequence ID" value="NZ_JBHSQJ010000138.1"/>
</dbReference>
<dbReference type="SUPFAM" id="SSF53613">
    <property type="entry name" value="Ribokinase-like"/>
    <property type="match status" value="1"/>
</dbReference>
<dbReference type="CDD" id="cd01166">
    <property type="entry name" value="KdgK"/>
    <property type="match status" value="1"/>
</dbReference>
<dbReference type="InterPro" id="IPR011611">
    <property type="entry name" value="PfkB_dom"/>
</dbReference>
<evidence type="ECO:0000259" key="4">
    <source>
        <dbReference type="Pfam" id="PF00294"/>
    </source>
</evidence>
<feature type="domain" description="Carbohydrate kinase PfkB" evidence="4">
    <location>
        <begin position="9"/>
        <end position="312"/>
    </location>
</feature>
<evidence type="ECO:0000256" key="2">
    <source>
        <dbReference type="ARBA" id="ARBA00022679"/>
    </source>
</evidence>
<name>A0ABW1G9K8_9ACTN</name>
<proteinExistence type="inferred from homology"/>
<keyword evidence="2" id="KW-0808">Transferase</keyword>
<evidence type="ECO:0000256" key="3">
    <source>
        <dbReference type="ARBA" id="ARBA00022777"/>
    </source>
</evidence>
<dbReference type="GO" id="GO:0016301">
    <property type="term" value="F:kinase activity"/>
    <property type="evidence" value="ECO:0007669"/>
    <property type="project" value="UniProtKB-KW"/>
</dbReference>
<comment type="caution">
    <text evidence="5">The sequence shown here is derived from an EMBL/GenBank/DDBJ whole genome shotgun (WGS) entry which is preliminary data.</text>
</comment>
<protein>
    <submittedName>
        <fullName evidence="5">Sugar kinase</fullName>
    </submittedName>
</protein>
<evidence type="ECO:0000256" key="1">
    <source>
        <dbReference type="ARBA" id="ARBA00010688"/>
    </source>
</evidence>
<dbReference type="EMBL" id="JBHSQJ010000138">
    <property type="protein sequence ID" value="MFC5910938.1"/>
    <property type="molecule type" value="Genomic_DNA"/>
</dbReference>
<dbReference type="PANTHER" id="PTHR43320:SF2">
    <property type="entry name" value="2-DEHYDRO-3-DEOXYGLUCONOKINASE_2-DEHYDRO-3-DEOXYGALACTONOKINASE"/>
    <property type="match status" value="1"/>
</dbReference>
<dbReference type="Proteomes" id="UP001596174">
    <property type="component" value="Unassembled WGS sequence"/>
</dbReference>
<keyword evidence="3 5" id="KW-0418">Kinase</keyword>
<reference evidence="6" key="1">
    <citation type="journal article" date="2019" name="Int. J. Syst. Evol. Microbiol.">
        <title>The Global Catalogue of Microorganisms (GCM) 10K type strain sequencing project: providing services to taxonomists for standard genome sequencing and annotation.</title>
        <authorList>
            <consortium name="The Broad Institute Genomics Platform"/>
            <consortium name="The Broad Institute Genome Sequencing Center for Infectious Disease"/>
            <person name="Wu L."/>
            <person name="Ma J."/>
        </authorList>
    </citation>
    <scope>NUCLEOTIDE SEQUENCE [LARGE SCALE GENOMIC DNA]</scope>
    <source>
        <strain evidence="6">JCM 4816</strain>
    </source>
</reference>